<organism evidence="1 2">
    <name type="scientific">Marilutibacter spongiae</name>
    <dbReference type="NCBI Taxonomy" id="2025720"/>
    <lineage>
        <taxon>Bacteria</taxon>
        <taxon>Pseudomonadati</taxon>
        <taxon>Pseudomonadota</taxon>
        <taxon>Gammaproteobacteria</taxon>
        <taxon>Lysobacterales</taxon>
        <taxon>Lysobacteraceae</taxon>
        <taxon>Marilutibacter</taxon>
    </lineage>
</organism>
<gene>
    <name evidence="1" type="ORF">H4F98_16455</name>
</gene>
<evidence type="ECO:0000313" key="2">
    <source>
        <dbReference type="Proteomes" id="UP000523196"/>
    </source>
</evidence>
<name>A0A7W3TPM3_9GAMM</name>
<reference evidence="1 2" key="1">
    <citation type="submission" date="2020-08" db="EMBL/GenBank/DDBJ databases">
        <authorList>
            <person name="Xu S."/>
            <person name="Li A."/>
        </authorList>
    </citation>
    <scope>NUCLEOTIDE SEQUENCE [LARGE SCALE GENOMIC DNA]</scope>
    <source>
        <strain evidence="1 2">119BY6-57</strain>
    </source>
</reference>
<keyword evidence="2" id="KW-1185">Reference proteome</keyword>
<comment type="caution">
    <text evidence="1">The sequence shown here is derived from an EMBL/GenBank/DDBJ whole genome shotgun (WGS) entry which is preliminary data.</text>
</comment>
<accession>A0A7W3TPM3</accession>
<protein>
    <submittedName>
        <fullName evidence="1">Uncharacterized protein</fullName>
    </submittedName>
</protein>
<sequence length="138" mass="14508">MYLATTLVALALNSPASPEAEKLLGDLAVELAAARASESIALVKCPASIDPLVGLTEDAVHSRLGAPDLDQPGTGFDGEDVKVRQYLFAPPHAGWIGMAVSAGGYTAVAPFGEPFTVLRLYYDLSGKMLAARCYDRPN</sequence>
<dbReference type="Proteomes" id="UP000523196">
    <property type="component" value="Unassembled WGS sequence"/>
</dbReference>
<evidence type="ECO:0000313" key="1">
    <source>
        <dbReference type="EMBL" id="MBB1062167.1"/>
    </source>
</evidence>
<proteinExistence type="predicted"/>
<dbReference type="RefSeq" id="WP_182688917.1">
    <property type="nucleotide sequence ID" value="NZ_JACHTF010000029.1"/>
</dbReference>
<dbReference type="AlphaFoldDB" id="A0A7W3TPM3"/>
<dbReference type="EMBL" id="JACHTF010000029">
    <property type="protein sequence ID" value="MBB1062167.1"/>
    <property type="molecule type" value="Genomic_DNA"/>
</dbReference>